<dbReference type="AlphaFoldDB" id="A0A451B3Z3"/>
<proteinExistence type="predicted"/>
<sequence length="71" mass="8483">MRSYKVQFKQRLAPQKESQRTQLLKHRLVAMQLRKKFTILKISADYGGYLHLKIEINLKRLLIVLNNSKNM</sequence>
<reference evidence="2" key="1">
    <citation type="submission" date="2019-02" db="EMBL/GenBank/DDBJ databases">
        <authorList>
            <person name="Gruber-Vodicka R. H."/>
            <person name="Seah K. B. B."/>
        </authorList>
    </citation>
    <scope>NUCLEOTIDE SEQUENCE</scope>
    <source>
        <strain evidence="2">BECK_BY19</strain>
        <strain evidence="1">BECK_BY8</strain>
    </source>
</reference>
<protein>
    <submittedName>
        <fullName evidence="2">Uncharacterized protein</fullName>
    </submittedName>
</protein>
<name>A0A451B3Z3_9GAMM</name>
<organism evidence="2">
    <name type="scientific">Candidatus Kentrum sp. UNK</name>
    <dbReference type="NCBI Taxonomy" id="2126344"/>
    <lineage>
        <taxon>Bacteria</taxon>
        <taxon>Pseudomonadati</taxon>
        <taxon>Pseudomonadota</taxon>
        <taxon>Gammaproteobacteria</taxon>
        <taxon>Candidatus Kentrum</taxon>
    </lineage>
</organism>
<accession>A0A451B3Z3</accession>
<dbReference type="EMBL" id="CAADGD010000156">
    <property type="protein sequence ID" value="VFK73002.1"/>
    <property type="molecule type" value="Genomic_DNA"/>
</dbReference>
<dbReference type="EMBL" id="CAADFZ010000211">
    <property type="protein sequence ID" value="VFK68186.1"/>
    <property type="molecule type" value="Genomic_DNA"/>
</dbReference>
<evidence type="ECO:0000313" key="1">
    <source>
        <dbReference type="EMBL" id="VFK68186.1"/>
    </source>
</evidence>
<evidence type="ECO:0000313" key="2">
    <source>
        <dbReference type="EMBL" id="VFK73002.1"/>
    </source>
</evidence>
<gene>
    <name evidence="1" type="ORF">BECKUNK1418G_GA0071005_12114</name>
    <name evidence="2" type="ORF">BECKUNK1418H_GA0071006_11568</name>
</gene>